<dbReference type="PRINTS" id="PR00095">
    <property type="entry name" value="ANTSNTHASEI"/>
</dbReference>
<dbReference type="InterPro" id="IPR001544">
    <property type="entry name" value="Aminotrans_IV"/>
</dbReference>
<dbReference type="PANTHER" id="PTHR11236">
    <property type="entry name" value="AMINOBENZOATE/ANTHRANILATE SYNTHASE"/>
    <property type="match status" value="1"/>
</dbReference>
<gene>
    <name evidence="2" type="ORF">DT076_11005</name>
</gene>
<dbReference type="Pfam" id="PF00425">
    <property type="entry name" value="Chorismate_bind"/>
    <property type="match status" value="1"/>
</dbReference>
<dbReference type="Proteomes" id="UP000252770">
    <property type="component" value="Unassembled WGS sequence"/>
</dbReference>
<dbReference type="InterPro" id="IPR036038">
    <property type="entry name" value="Aminotransferase-like"/>
</dbReference>
<dbReference type="InterPro" id="IPR043131">
    <property type="entry name" value="BCAT-like_N"/>
</dbReference>
<reference evidence="2 3" key="1">
    <citation type="submission" date="2018-07" db="EMBL/GenBank/DDBJ databases">
        <title>Desertimonas flava gen. nov. sp. nov.</title>
        <authorList>
            <person name="Liu S."/>
        </authorList>
    </citation>
    <scope>NUCLEOTIDE SEQUENCE [LARGE SCALE GENOMIC DNA]</scope>
    <source>
        <strain evidence="2 3">16Sb5-5</strain>
    </source>
</reference>
<dbReference type="InterPro" id="IPR019999">
    <property type="entry name" value="Anth_synth_I-like"/>
</dbReference>
<dbReference type="RefSeq" id="WP_114126726.1">
    <property type="nucleotide sequence ID" value="NZ_QOUI01000006.1"/>
</dbReference>
<dbReference type="SUPFAM" id="SSF56752">
    <property type="entry name" value="D-aminoacid aminotransferase-like PLP-dependent enzymes"/>
    <property type="match status" value="1"/>
</dbReference>
<evidence type="ECO:0000259" key="1">
    <source>
        <dbReference type="Pfam" id="PF00425"/>
    </source>
</evidence>
<evidence type="ECO:0000313" key="3">
    <source>
        <dbReference type="Proteomes" id="UP000252770"/>
    </source>
</evidence>
<dbReference type="InterPro" id="IPR005801">
    <property type="entry name" value="ADC_synthase"/>
</dbReference>
<dbReference type="InterPro" id="IPR015890">
    <property type="entry name" value="Chorismate_C"/>
</dbReference>
<evidence type="ECO:0000313" key="2">
    <source>
        <dbReference type="EMBL" id="RCK69408.1"/>
    </source>
</evidence>
<dbReference type="GO" id="GO:0046820">
    <property type="term" value="F:4-amino-4-deoxychorismate synthase activity"/>
    <property type="evidence" value="ECO:0007669"/>
    <property type="project" value="TreeGrafter"/>
</dbReference>
<dbReference type="GO" id="GO:0000162">
    <property type="term" value="P:L-tryptophan biosynthetic process"/>
    <property type="evidence" value="ECO:0007669"/>
    <property type="project" value="TreeGrafter"/>
</dbReference>
<dbReference type="EMBL" id="QOUI01000006">
    <property type="protein sequence ID" value="RCK69408.1"/>
    <property type="molecule type" value="Genomic_DNA"/>
</dbReference>
<proteinExistence type="predicted"/>
<protein>
    <submittedName>
        <fullName evidence="2">Aminodeoxychorismate synthase, component I</fullName>
    </submittedName>
</protein>
<dbReference type="Gene3D" id="3.30.470.10">
    <property type="match status" value="1"/>
</dbReference>
<dbReference type="PANTHER" id="PTHR11236:SF50">
    <property type="entry name" value="AMINODEOXYCHORISMATE SYNTHASE COMPONENT 1"/>
    <property type="match status" value="1"/>
</dbReference>
<organism evidence="2 3">
    <name type="scientific">Desertihabitans brevis</name>
    <dbReference type="NCBI Taxonomy" id="2268447"/>
    <lineage>
        <taxon>Bacteria</taxon>
        <taxon>Bacillati</taxon>
        <taxon>Actinomycetota</taxon>
        <taxon>Actinomycetes</taxon>
        <taxon>Propionibacteriales</taxon>
        <taxon>Propionibacteriaceae</taxon>
        <taxon>Desertihabitans</taxon>
    </lineage>
</organism>
<dbReference type="Gene3D" id="3.20.10.10">
    <property type="entry name" value="D-amino Acid Aminotransferase, subunit A, domain 2"/>
    <property type="match status" value="1"/>
</dbReference>
<dbReference type="SUPFAM" id="SSF56322">
    <property type="entry name" value="ADC synthase"/>
    <property type="match status" value="1"/>
</dbReference>
<feature type="domain" description="Chorismate-utilising enzyme C-terminal" evidence="1">
    <location>
        <begin position="113"/>
        <end position="369"/>
    </location>
</feature>
<keyword evidence="3" id="KW-1185">Reference proteome</keyword>
<dbReference type="AlphaFoldDB" id="A0A367YUB4"/>
<dbReference type="Gene3D" id="3.60.120.10">
    <property type="entry name" value="Anthranilate synthase"/>
    <property type="match status" value="1"/>
</dbReference>
<name>A0A367YUB4_9ACTN</name>
<accession>A0A367YUB4</accession>
<dbReference type="Pfam" id="PF01063">
    <property type="entry name" value="Aminotran_4"/>
    <property type="match status" value="1"/>
</dbReference>
<comment type="caution">
    <text evidence="2">The sequence shown here is derived from an EMBL/GenBank/DDBJ whole genome shotgun (WGS) entry which is preliminary data.</text>
</comment>
<dbReference type="InterPro" id="IPR043132">
    <property type="entry name" value="BCAT-like_C"/>
</dbReference>
<sequence>MIARLDDLLADRALVVDHAEEVLVARTAEEVVPLLRRVEQATAAGRWAVGYLGYEAAAGLTPRLRTPAPDPDGPPLAWFALTARPREERALASVPGGSGWTAGPWRLGWGTATHAERVAAVRDAIARGETYQANLTTRLTGAVQGDLLAFYGDLARQQRGAHHAYLDLGDHVVASASPEAFLRWSGTTVTSSPMKGTAARGPTPEADEAARRVLLASAKDRAENLMIVDMVRNDLSRVAVPGTVRVTDLFRCERYPTVWQLTSDVSAEVPADLGLVELLTALFPCASITGAPRERTVELLTALEDGPRGVYTGAIGMVAPPGEPVRARFNVAIRTVVVDRTTGAARYGVGSGITWGSDAAAELAELEAKTRVLPTRPEPEPALVETLGLRPVDGVPTLVHLEAHLARLAASADHFDVPLQPERVREALAAATAGLTSARVRLQVERDGRCVVTLGELPEPPQAPVRLALDPEPVDPSSVWLHHKTTRRDVYTVRRERHPDADDVLLVNDRGHVTESTVANLAARLDGRWWTPPLQDGLLPGVGRGRLLADGTLAERSLTPADLHRADALALVSSLRGWRPAVLVGPVEPTVAG</sequence>